<comment type="subcellular location">
    <subcellularLocation>
        <location evidence="1 13">Nucleus</location>
    </subcellularLocation>
</comment>
<dbReference type="Pfam" id="PF04057">
    <property type="entry name" value="Rep-A_N"/>
    <property type="match status" value="1"/>
</dbReference>
<dbReference type="InterPro" id="IPR004365">
    <property type="entry name" value="NA-bd_OB_tRNA"/>
</dbReference>
<keyword evidence="10" id="KW-0234">DNA repair</keyword>
<evidence type="ECO:0000256" key="11">
    <source>
        <dbReference type="ARBA" id="ARBA00023242"/>
    </source>
</evidence>
<dbReference type="CDD" id="cd04477">
    <property type="entry name" value="RPA1N"/>
    <property type="match status" value="1"/>
</dbReference>
<dbReference type="GO" id="GO:0000724">
    <property type="term" value="P:double-strand break repair via homologous recombination"/>
    <property type="evidence" value="ECO:0007669"/>
    <property type="project" value="TreeGrafter"/>
</dbReference>
<evidence type="ECO:0000256" key="4">
    <source>
        <dbReference type="ARBA" id="ARBA00022723"/>
    </source>
</evidence>
<evidence type="ECO:0000256" key="5">
    <source>
        <dbReference type="ARBA" id="ARBA00022763"/>
    </source>
</evidence>
<dbReference type="GO" id="GO:0007140">
    <property type="term" value="P:male meiotic nuclear division"/>
    <property type="evidence" value="ECO:0007669"/>
    <property type="project" value="UniProtKB-ARBA"/>
</dbReference>
<evidence type="ECO:0000256" key="7">
    <source>
        <dbReference type="ARBA" id="ARBA00022833"/>
    </source>
</evidence>
<dbReference type="GO" id="GO:0006260">
    <property type="term" value="P:DNA replication"/>
    <property type="evidence" value="ECO:0007669"/>
    <property type="project" value="UniProtKB-KW"/>
</dbReference>
<dbReference type="Pfam" id="PF16900">
    <property type="entry name" value="REPA_OB_2"/>
    <property type="match status" value="1"/>
</dbReference>
<evidence type="ECO:0000256" key="1">
    <source>
        <dbReference type="ARBA" id="ARBA00004123"/>
    </source>
</evidence>
<dbReference type="InterPro" id="IPR004591">
    <property type="entry name" value="Rfa1"/>
</dbReference>
<dbReference type="NCBIfam" id="TIGR00617">
    <property type="entry name" value="rpa1"/>
    <property type="match status" value="1"/>
</dbReference>
<dbReference type="InterPro" id="IPR012340">
    <property type="entry name" value="NA-bd_OB-fold"/>
</dbReference>
<evidence type="ECO:0000256" key="13">
    <source>
        <dbReference type="RuleBase" id="RU364130"/>
    </source>
</evidence>
<evidence type="ECO:0000256" key="10">
    <source>
        <dbReference type="ARBA" id="ARBA00023204"/>
    </source>
</evidence>
<dbReference type="PROSITE" id="PS50158">
    <property type="entry name" value="ZF_CCHC"/>
    <property type="match status" value="1"/>
</dbReference>
<dbReference type="InterPro" id="IPR001878">
    <property type="entry name" value="Znf_CCHC"/>
</dbReference>
<dbReference type="InterPro" id="IPR031657">
    <property type="entry name" value="REPA_OB_2"/>
</dbReference>
<dbReference type="InterPro" id="IPR036875">
    <property type="entry name" value="Znf_CCHC_sf"/>
</dbReference>
<dbReference type="InterPro" id="IPR013955">
    <property type="entry name" value="Rep_factor-A_C"/>
</dbReference>
<dbReference type="GO" id="GO:0005662">
    <property type="term" value="C:DNA replication factor A complex"/>
    <property type="evidence" value="ECO:0007669"/>
    <property type="project" value="TreeGrafter"/>
</dbReference>
<proteinExistence type="inferred from homology"/>
<dbReference type="Pfam" id="PF08646">
    <property type="entry name" value="Rep_fac-A_C"/>
    <property type="match status" value="1"/>
</dbReference>
<evidence type="ECO:0000256" key="14">
    <source>
        <dbReference type="SAM" id="MobiDB-lite"/>
    </source>
</evidence>
<evidence type="ECO:0000256" key="12">
    <source>
        <dbReference type="PROSITE-ProRule" id="PRU00047"/>
    </source>
</evidence>
<keyword evidence="6 12" id="KW-0863">Zinc-finger</keyword>
<evidence type="ECO:0000256" key="8">
    <source>
        <dbReference type="ARBA" id="ARBA00023125"/>
    </source>
</evidence>
<keyword evidence="8 13" id="KW-0238">DNA-binding</keyword>
<dbReference type="Pfam" id="PF01336">
    <property type="entry name" value="tRNA_anti-codon"/>
    <property type="match status" value="1"/>
</dbReference>
<feature type="region of interest" description="Disordered" evidence="14">
    <location>
        <begin position="114"/>
        <end position="246"/>
    </location>
</feature>
<dbReference type="Gene3D" id="2.40.50.140">
    <property type="entry name" value="Nucleic acid-binding proteins"/>
    <property type="match status" value="4"/>
</dbReference>
<dbReference type="FunFam" id="2.40.50.140:FF:000064">
    <property type="entry name" value="Replication protein A subunit"/>
    <property type="match status" value="1"/>
</dbReference>
<feature type="compositionally biased region" description="Polar residues" evidence="14">
    <location>
        <begin position="144"/>
        <end position="201"/>
    </location>
</feature>
<dbReference type="FunFam" id="2.40.50.140:FF:000090">
    <property type="entry name" value="Replication protein A subunit"/>
    <property type="match status" value="1"/>
</dbReference>
<accession>A0AAV8QXE7</accession>
<dbReference type="SUPFAM" id="SSF57756">
    <property type="entry name" value="Retrovirus zinc finger-like domains"/>
    <property type="match status" value="2"/>
</dbReference>
<dbReference type="CDD" id="cd04476">
    <property type="entry name" value="RPA1_DBD_C"/>
    <property type="match status" value="1"/>
</dbReference>
<evidence type="ECO:0000256" key="3">
    <source>
        <dbReference type="ARBA" id="ARBA00022705"/>
    </source>
</evidence>
<dbReference type="GO" id="GO:0003684">
    <property type="term" value="F:damaged DNA binding"/>
    <property type="evidence" value="ECO:0007669"/>
    <property type="project" value="TreeGrafter"/>
</dbReference>
<dbReference type="CDD" id="cd04474">
    <property type="entry name" value="RPA1_DBD_A"/>
    <property type="match status" value="1"/>
</dbReference>
<evidence type="ECO:0000256" key="9">
    <source>
        <dbReference type="ARBA" id="ARBA00023172"/>
    </source>
</evidence>
<dbReference type="SMART" id="SM00343">
    <property type="entry name" value="ZnF_C2HC"/>
    <property type="match status" value="2"/>
</dbReference>
<evidence type="ECO:0000313" key="17">
    <source>
        <dbReference type="Proteomes" id="UP001222027"/>
    </source>
</evidence>
<feature type="compositionally biased region" description="Polar residues" evidence="14">
    <location>
        <begin position="215"/>
        <end position="229"/>
    </location>
</feature>
<evidence type="ECO:0000259" key="15">
    <source>
        <dbReference type="PROSITE" id="PS50158"/>
    </source>
</evidence>
<dbReference type="GO" id="GO:0007004">
    <property type="term" value="P:telomere maintenance via telomerase"/>
    <property type="evidence" value="ECO:0007669"/>
    <property type="project" value="TreeGrafter"/>
</dbReference>
<dbReference type="GO" id="GO:0043047">
    <property type="term" value="F:single-stranded telomeric DNA binding"/>
    <property type="evidence" value="ECO:0007669"/>
    <property type="project" value="TreeGrafter"/>
</dbReference>
<evidence type="ECO:0000256" key="2">
    <source>
        <dbReference type="ARBA" id="ARBA00005690"/>
    </source>
</evidence>
<gene>
    <name evidence="16" type="ORF">OPV22_017187</name>
</gene>
<evidence type="ECO:0000256" key="6">
    <source>
        <dbReference type="ARBA" id="ARBA00022771"/>
    </source>
</evidence>
<name>A0AAV8QXE7_ENSVE</name>
<dbReference type="PANTHER" id="PTHR23273">
    <property type="entry name" value="REPLICATION FACTOR A 1, RFA1"/>
    <property type="match status" value="1"/>
</dbReference>
<organism evidence="16 17">
    <name type="scientific">Ensete ventricosum</name>
    <name type="common">Abyssinian banana</name>
    <name type="synonym">Musa ensete</name>
    <dbReference type="NCBI Taxonomy" id="4639"/>
    <lineage>
        <taxon>Eukaryota</taxon>
        <taxon>Viridiplantae</taxon>
        <taxon>Streptophyta</taxon>
        <taxon>Embryophyta</taxon>
        <taxon>Tracheophyta</taxon>
        <taxon>Spermatophyta</taxon>
        <taxon>Magnoliopsida</taxon>
        <taxon>Liliopsida</taxon>
        <taxon>Zingiberales</taxon>
        <taxon>Musaceae</taxon>
        <taxon>Ensete</taxon>
    </lineage>
</organism>
<comment type="similarity">
    <text evidence="2 13">Belongs to the replication factor A protein 1 family.</text>
</comment>
<feature type="compositionally biased region" description="Polar residues" evidence="14">
    <location>
        <begin position="120"/>
        <end position="137"/>
    </location>
</feature>
<dbReference type="SUPFAM" id="SSF50249">
    <property type="entry name" value="Nucleic acid-binding proteins"/>
    <property type="match status" value="4"/>
</dbReference>
<keyword evidence="7 13" id="KW-0862">Zinc</keyword>
<reference evidence="16 17" key="1">
    <citation type="submission" date="2022-12" db="EMBL/GenBank/DDBJ databases">
        <title>Chromosome-scale assembly of the Ensete ventricosum genome.</title>
        <authorList>
            <person name="Dussert Y."/>
            <person name="Stocks J."/>
            <person name="Wendawek A."/>
            <person name="Woldeyes F."/>
            <person name="Nichols R.A."/>
            <person name="Borrell J.S."/>
        </authorList>
    </citation>
    <scope>NUCLEOTIDE SEQUENCE [LARGE SCALE GENOMIC DNA]</scope>
    <source>
        <strain evidence="17">cv. Maze</strain>
        <tissue evidence="16">Seeds</tissue>
    </source>
</reference>
<evidence type="ECO:0000313" key="16">
    <source>
        <dbReference type="EMBL" id="KAJ8484702.1"/>
    </source>
</evidence>
<dbReference type="GO" id="GO:0008270">
    <property type="term" value="F:zinc ion binding"/>
    <property type="evidence" value="ECO:0007669"/>
    <property type="project" value="UniProtKB-KW"/>
</dbReference>
<keyword evidence="9" id="KW-0233">DNA recombination</keyword>
<dbReference type="Proteomes" id="UP001222027">
    <property type="component" value="Unassembled WGS sequence"/>
</dbReference>
<dbReference type="FunFam" id="2.40.50.140:FF:000041">
    <property type="entry name" value="Replication protein A subunit"/>
    <property type="match status" value="1"/>
</dbReference>
<keyword evidence="3 13" id="KW-0235">DNA replication</keyword>
<keyword evidence="4 13" id="KW-0479">Metal-binding</keyword>
<keyword evidence="5" id="KW-0227">DNA damage</keyword>
<dbReference type="FunFam" id="2.40.50.140:FF:000117">
    <property type="entry name" value="Replication protein A subunit"/>
    <property type="match status" value="1"/>
</dbReference>
<dbReference type="EMBL" id="JAQQAF010000005">
    <property type="protein sequence ID" value="KAJ8484702.1"/>
    <property type="molecule type" value="Genomic_DNA"/>
</dbReference>
<dbReference type="InterPro" id="IPR047192">
    <property type="entry name" value="Euk_RPA1_DBD_C"/>
</dbReference>
<dbReference type="AlphaFoldDB" id="A0AAV8QXE7"/>
<dbReference type="InterPro" id="IPR007199">
    <property type="entry name" value="Rep_factor-A_N"/>
</dbReference>
<comment type="caution">
    <text evidence="16">The sequence shown here is derived from an EMBL/GenBank/DDBJ whole genome shotgun (WGS) entry which is preliminary data.</text>
</comment>
<comment type="function">
    <text evidence="13">Component of the replication protein A complex (RPA) required for DNA recombination, repair and replication. The activity of RPA is mediated by single-stranded DNA binding and protein interactions. Probably involved in repair of double-strand DNA breaks (DSBs) induced by genotoxic stresses.</text>
</comment>
<comment type="subunit">
    <text evidence="13">Heterotrimer of RPA1, RPA2 and RPA3 (canonical replication protein A complex).</text>
</comment>
<protein>
    <recommendedName>
        <fullName evidence="13">Replication protein A subunit</fullName>
    </recommendedName>
</protein>
<dbReference type="Pfam" id="PF00098">
    <property type="entry name" value="zf-CCHC"/>
    <property type="match status" value="1"/>
</dbReference>
<dbReference type="GO" id="GO:0006289">
    <property type="term" value="P:nucleotide-excision repair"/>
    <property type="evidence" value="ECO:0007669"/>
    <property type="project" value="TreeGrafter"/>
</dbReference>
<sequence length="928" mass="102338">MAAVDLTQGAIGAISEGRAEEGTRPVVQVWDVKLVNTQQSTTERYRMLLSDGTHMQQAMLATQMNGLVKSGALQKYSIVQLNEFICNVIQNRRIIIVINLEVLVSSSNGIGEPKLYDNGPASQNRAPIPAQPSSTDQPVMAAVNPQTYSGPNSSKPNTGQNVAGVSLNPKSESMTNNSSFGGTYGSGPTSSRNMNSPNIEQPKSEQGIGRFYESHPNSGNQNQRFSSPASVGAFRPPASSYGRPVQPAYQQPPPLYTNRGPIAKNEAPARIIPIAALNPYQGRWTIKARVTAKSELRRYNNPRGEGKVFSFDLLDSDGGEIRVTCFNMVADQFYDQIEVGKVYLISKGSLKPAQKSFNHLNNEYEIFLDAQSVIQPCLEEDNTIPKQQFNFRPINEIEGLENNTMVDVIGIVVSINPLISIMRKNGTETNKQTLQLKDMSGRIVEMTLWGKFCSVEGQQLQHMCDSGVCPVLAIKTGRVSDFNGKSVTTIGSSQLFINPDFPEAHRLRDWYNREGKSMTATSISRETTTTGRNDVRKTVSQIKDEGLGRSEKPDWITVKATITFIKVDNFCYTACPLMVGDRPCNKKVNNNGDGTWHCDRCDQSFPECDYRYLLQFQIQDHTGITWVTAFQECGEEILGVTAKELYLLKYEEQDDLKFAEIIRTVLFHQYLFKLKVKEETFSDEQRVKSTVVKAEKINPSSESKYLLGLIEKLSSEDPNASKGMYGTSASTSGMANIAYGTVESNFGGNSNNFGNIHSVRNNFGNNSSSDGYRMGPTSQFGQHANDYGGNMKHNISRNEVQVFCNNCGSNDHSFQNCPRGLNRQGQSVGGGYSSTGSNICFKCQQPGHWASECPGMGAAGSAYGDGGSSGRYTNSRQHIHEICNLELVCSPLVVKAEVVAGIICELWFWKRLICVFIMGGRNSRCMLS</sequence>
<keyword evidence="17" id="KW-1185">Reference proteome</keyword>
<dbReference type="CDD" id="cd04475">
    <property type="entry name" value="RPA1_DBD_B"/>
    <property type="match status" value="1"/>
</dbReference>
<dbReference type="Gene3D" id="4.10.60.10">
    <property type="entry name" value="Zinc finger, CCHC-type"/>
    <property type="match status" value="1"/>
</dbReference>
<feature type="domain" description="CCHC-type" evidence="15">
    <location>
        <begin position="840"/>
        <end position="854"/>
    </location>
</feature>
<dbReference type="PANTHER" id="PTHR23273:SF4">
    <property type="entry name" value="REPLICATION PROTEIN A OB DOMAIN-CONTAINING PROTEIN"/>
    <property type="match status" value="1"/>
</dbReference>
<keyword evidence="11 13" id="KW-0539">Nucleus</keyword>